<proteinExistence type="predicted"/>
<feature type="compositionally biased region" description="Low complexity" evidence="1">
    <location>
        <begin position="92"/>
        <end position="101"/>
    </location>
</feature>
<dbReference type="AlphaFoldDB" id="I2GDM7"/>
<dbReference type="EMBL" id="CAIT01000004">
    <property type="protein sequence ID" value="CCH52001.1"/>
    <property type="molecule type" value="Genomic_DNA"/>
</dbReference>
<evidence type="ECO:0000256" key="1">
    <source>
        <dbReference type="SAM" id="MobiDB-lite"/>
    </source>
</evidence>
<dbReference type="OrthoDB" id="964342at2"/>
<evidence type="ECO:0000313" key="2">
    <source>
        <dbReference type="EMBL" id="CCH52001.1"/>
    </source>
</evidence>
<accession>I2GDM7</accession>
<name>I2GDM7_9BACT</name>
<dbReference type="STRING" id="1185876.BN8_00968"/>
<comment type="caution">
    <text evidence="2">The sequence shown here is derived from an EMBL/GenBank/DDBJ whole genome shotgun (WGS) entry which is preliminary data.</text>
</comment>
<dbReference type="RefSeq" id="WP_009280587.1">
    <property type="nucleotide sequence ID" value="NZ_CAIT01000004.1"/>
</dbReference>
<dbReference type="eggNOG" id="ENOG5033I31">
    <property type="taxonomic scope" value="Bacteria"/>
</dbReference>
<feature type="compositionally biased region" description="Basic and acidic residues" evidence="1">
    <location>
        <begin position="17"/>
        <end position="26"/>
    </location>
</feature>
<protein>
    <submittedName>
        <fullName evidence="2">Uncharacterized protein</fullName>
    </submittedName>
</protein>
<sequence length="107" mass="11649">MIWTYRYQLSPDPDETGINRDSHKEYPEDEQPVDSSYSESPDPDKPGKVLYPGSHADNYDPENTPNRNVPDDGPSGENTKNGGERGGGLWTSGGTVTSGTGFNDDDV</sequence>
<gene>
    <name evidence="2" type="ORF">BN8_00968</name>
</gene>
<organism evidence="2 3">
    <name type="scientific">Fibrisoma limi BUZ 3</name>
    <dbReference type="NCBI Taxonomy" id="1185876"/>
    <lineage>
        <taxon>Bacteria</taxon>
        <taxon>Pseudomonadati</taxon>
        <taxon>Bacteroidota</taxon>
        <taxon>Cytophagia</taxon>
        <taxon>Cytophagales</taxon>
        <taxon>Spirosomataceae</taxon>
        <taxon>Fibrisoma</taxon>
    </lineage>
</organism>
<keyword evidence="3" id="KW-1185">Reference proteome</keyword>
<dbReference type="Proteomes" id="UP000009309">
    <property type="component" value="Unassembled WGS sequence"/>
</dbReference>
<reference evidence="2 3" key="1">
    <citation type="journal article" date="2012" name="J. Bacteriol.">
        <title>Genome Sequence of the Filamentous Bacterium Fibrisoma limi BUZ 3T.</title>
        <authorList>
            <person name="Filippini M."/>
            <person name="Qi W."/>
            <person name="Jaenicke S."/>
            <person name="Goesmann A."/>
            <person name="Smits T.H."/>
            <person name="Bagheri H.C."/>
        </authorList>
    </citation>
    <scope>NUCLEOTIDE SEQUENCE [LARGE SCALE GENOMIC DNA]</scope>
    <source>
        <strain evidence="3">BUZ 3T</strain>
    </source>
</reference>
<feature type="region of interest" description="Disordered" evidence="1">
    <location>
        <begin position="1"/>
        <end position="107"/>
    </location>
</feature>
<evidence type="ECO:0000313" key="3">
    <source>
        <dbReference type="Proteomes" id="UP000009309"/>
    </source>
</evidence>